<evidence type="ECO:0000256" key="1">
    <source>
        <dbReference type="SAM" id="MobiDB-lite"/>
    </source>
</evidence>
<accession>A0A448WWM0</accession>
<dbReference type="Proteomes" id="UP000784294">
    <property type="component" value="Unassembled WGS sequence"/>
</dbReference>
<feature type="region of interest" description="Disordered" evidence="1">
    <location>
        <begin position="37"/>
        <end position="56"/>
    </location>
</feature>
<name>A0A448WWM0_9PLAT</name>
<proteinExistence type="predicted"/>
<keyword evidence="3" id="KW-1185">Reference proteome</keyword>
<organism evidence="2 3">
    <name type="scientific">Protopolystoma xenopodis</name>
    <dbReference type="NCBI Taxonomy" id="117903"/>
    <lineage>
        <taxon>Eukaryota</taxon>
        <taxon>Metazoa</taxon>
        <taxon>Spiralia</taxon>
        <taxon>Lophotrochozoa</taxon>
        <taxon>Platyhelminthes</taxon>
        <taxon>Monogenea</taxon>
        <taxon>Polyopisthocotylea</taxon>
        <taxon>Polystomatidea</taxon>
        <taxon>Polystomatidae</taxon>
        <taxon>Protopolystoma</taxon>
    </lineage>
</organism>
<sequence>MHSRNLQKVFPFAKRDADPPLSAGFLFYPIPGLRMTGKETAEDAPPPTLEETRDDESLSWNLEAANLQSQVNLAPDTFEVRCEFDNCTCKRRCLLR</sequence>
<reference evidence="2" key="1">
    <citation type="submission" date="2018-11" db="EMBL/GenBank/DDBJ databases">
        <authorList>
            <consortium name="Pathogen Informatics"/>
        </authorList>
    </citation>
    <scope>NUCLEOTIDE SEQUENCE</scope>
</reference>
<evidence type="ECO:0000313" key="3">
    <source>
        <dbReference type="Proteomes" id="UP000784294"/>
    </source>
</evidence>
<comment type="caution">
    <text evidence="2">The sequence shown here is derived from an EMBL/GenBank/DDBJ whole genome shotgun (WGS) entry which is preliminary data.</text>
</comment>
<dbReference type="EMBL" id="CAAALY010053879">
    <property type="protein sequence ID" value="VEL21940.1"/>
    <property type="molecule type" value="Genomic_DNA"/>
</dbReference>
<gene>
    <name evidence="2" type="ORF">PXEA_LOCUS15380</name>
</gene>
<dbReference type="AlphaFoldDB" id="A0A448WWM0"/>
<evidence type="ECO:0000313" key="2">
    <source>
        <dbReference type="EMBL" id="VEL21940.1"/>
    </source>
</evidence>
<protein>
    <submittedName>
        <fullName evidence="2">Uncharacterized protein</fullName>
    </submittedName>
</protein>